<dbReference type="OrthoDB" id="10008948at2"/>
<proteinExistence type="predicted"/>
<dbReference type="EMBL" id="NEKC01000003">
    <property type="protein sequence ID" value="OTA29873.1"/>
    <property type="molecule type" value="Genomic_DNA"/>
</dbReference>
<organism evidence="2 3">
    <name type="scientific">Alloscardovia macacae</name>
    <dbReference type="NCBI Taxonomy" id="1160091"/>
    <lineage>
        <taxon>Bacteria</taxon>
        <taxon>Bacillati</taxon>
        <taxon>Actinomycetota</taxon>
        <taxon>Actinomycetes</taxon>
        <taxon>Bifidobacteriales</taxon>
        <taxon>Bifidobacteriaceae</taxon>
        <taxon>Alloscardovia</taxon>
    </lineage>
</organism>
<reference evidence="2 3" key="1">
    <citation type="submission" date="2017-04" db="EMBL/GenBank/DDBJ databases">
        <title>Draft genome sequences of Alloscardovia macacae UMA81211 and UMA81212 isolated from the feces of a rhesus macaque (Macaca mulatta).</title>
        <authorList>
            <person name="Albert K."/>
            <person name="Sela D.A."/>
        </authorList>
    </citation>
    <scope>NUCLEOTIDE SEQUENCE [LARGE SCALE GENOMIC DNA]</scope>
    <source>
        <strain evidence="2 3">UMA81212</strain>
    </source>
</reference>
<evidence type="ECO:0000313" key="3">
    <source>
        <dbReference type="Proteomes" id="UP000243540"/>
    </source>
</evidence>
<accession>A0A1Y2T355</accession>
<protein>
    <recommendedName>
        <fullName evidence="4">Cobalt transporter</fullName>
    </recommendedName>
</protein>
<dbReference type="STRING" id="1160091.B9T39_01990"/>
<evidence type="ECO:0000256" key="1">
    <source>
        <dbReference type="SAM" id="MobiDB-lite"/>
    </source>
</evidence>
<sequence>MMDRPQKTLFVLSMAALSLVLVIGALVFMLLHGADSHGVQSGQSMQTVQKRAEKKDSRSGVYADKAHVCETVAVLAFNAYVTPSENRERLLVQYFTADAEGLTYTPEDFTPQDTVDSTMVGIIDEDADSVTCAIHNGLESPWIMRLSGQKNRWKVESIEAPTDVYTQQLPDDKQASGGESK</sequence>
<dbReference type="AlphaFoldDB" id="A0A1Y2T355"/>
<comment type="caution">
    <text evidence="2">The sequence shown here is derived from an EMBL/GenBank/DDBJ whole genome shotgun (WGS) entry which is preliminary data.</text>
</comment>
<evidence type="ECO:0000313" key="2">
    <source>
        <dbReference type="EMBL" id="OTA29873.1"/>
    </source>
</evidence>
<name>A0A1Y2T355_9BIFI</name>
<feature type="compositionally biased region" description="Polar residues" evidence="1">
    <location>
        <begin position="38"/>
        <end position="49"/>
    </location>
</feature>
<evidence type="ECO:0008006" key="4">
    <source>
        <dbReference type="Google" id="ProtNLM"/>
    </source>
</evidence>
<dbReference type="Proteomes" id="UP000243540">
    <property type="component" value="Unassembled WGS sequence"/>
</dbReference>
<gene>
    <name evidence="2" type="ORF">B9T39_01990</name>
</gene>
<feature type="region of interest" description="Disordered" evidence="1">
    <location>
        <begin position="37"/>
        <end position="56"/>
    </location>
</feature>
<dbReference type="RefSeq" id="WP_086106160.1">
    <property type="nucleotide sequence ID" value="NZ_NEKB01000009.1"/>
</dbReference>